<dbReference type="GO" id="GO:0008202">
    <property type="term" value="P:steroid metabolic process"/>
    <property type="evidence" value="ECO:0007669"/>
    <property type="project" value="UniProtKB-KW"/>
</dbReference>
<dbReference type="NCBIfam" id="NF005559">
    <property type="entry name" value="PRK07231.1"/>
    <property type="match status" value="1"/>
</dbReference>
<dbReference type="Pfam" id="PF13561">
    <property type="entry name" value="adh_short_C2"/>
    <property type="match status" value="1"/>
</dbReference>
<organism evidence="6 7">
    <name type="scientific">Paraburkholderia elongata</name>
    <dbReference type="NCBI Taxonomy" id="2675747"/>
    <lineage>
        <taxon>Bacteria</taxon>
        <taxon>Pseudomonadati</taxon>
        <taxon>Pseudomonadota</taxon>
        <taxon>Betaproteobacteria</taxon>
        <taxon>Burkholderiales</taxon>
        <taxon>Burkholderiaceae</taxon>
        <taxon>Paraburkholderia</taxon>
    </lineage>
</organism>
<reference evidence="6 7" key="1">
    <citation type="submission" date="2019-11" db="EMBL/GenBank/DDBJ databases">
        <title>Metabolism of dissolved organic matter in forest soils.</title>
        <authorList>
            <person name="Cyle K.T."/>
            <person name="Wilhelm R.C."/>
            <person name="Martinez C.E."/>
        </authorList>
    </citation>
    <scope>NUCLEOTIDE SEQUENCE [LARGE SCALE GENOMIC DNA]</scope>
    <source>
        <strain evidence="6 7">5N</strain>
    </source>
</reference>
<dbReference type="PANTHER" id="PTHR43180">
    <property type="entry name" value="3-OXOACYL-(ACYL-CARRIER-PROTEIN) REDUCTASE (AFU_ORTHOLOGUE AFUA_6G11210)"/>
    <property type="match status" value="1"/>
</dbReference>
<evidence type="ECO:0000256" key="1">
    <source>
        <dbReference type="ARBA" id="ARBA00006484"/>
    </source>
</evidence>
<dbReference type="SUPFAM" id="SSF51735">
    <property type="entry name" value="NAD(P)-binding Rossmann-fold domains"/>
    <property type="match status" value="1"/>
</dbReference>
<protein>
    <submittedName>
        <fullName evidence="6">Glucose 1-dehydrogenase</fullName>
        <ecNumber evidence="6">1.1.1.47</ecNumber>
    </submittedName>
</protein>
<evidence type="ECO:0000313" key="6">
    <source>
        <dbReference type="EMBL" id="NPT55068.1"/>
    </source>
</evidence>
<keyword evidence="7" id="KW-1185">Reference proteome</keyword>
<comment type="caution">
    <text evidence="6">The sequence shown here is derived from an EMBL/GenBank/DDBJ whole genome shotgun (WGS) entry which is preliminary data.</text>
</comment>
<accession>A0A972NKD6</accession>
<evidence type="ECO:0000256" key="3">
    <source>
        <dbReference type="ARBA" id="ARBA00023027"/>
    </source>
</evidence>
<dbReference type="GO" id="GO:0047936">
    <property type="term" value="F:glucose 1-dehydrogenase [NAD(P)+] activity"/>
    <property type="evidence" value="ECO:0007669"/>
    <property type="project" value="UniProtKB-EC"/>
</dbReference>
<dbReference type="FunFam" id="3.40.50.720:FF:000084">
    <property type="entry name" value="Short-chain dehydrogenase reductase"/>
    <property type="match status" value="1"/>
</dbReference>
<evidence type="ECO:0000256" key="5">
    <source>
        <dbReference type="ARBA" id="ARBA00023221"/>
    </source>
</evidence>
<evidence type="ECO:0000256" key="4">
    <source>
        <dbReference type="ARBA" id="ARBA00023098"/>
    </source>
</evidence>
<dbReference type="PRINTS" id="PR00080">
    <property type="entry name" value="SDRFAMILY"/>
</dbReference>
<dbReference type="AlphaFoldDB" id="A0A972NKD6"/>
<name>A0A972NKD6_9BURK</name>
<keyword evidence="5" id="KW-0753">Steroid metabolism</keyword>
<dbReference type="PRINTS" id="PR00081">
    <property type="entry name" value="GDHRDH"/>
</dbReference>
<gene>
    <name evidence="6" type="ORF">GNZ13_10730</name>
</gene>
<sequence>MKRLKDKVAIITGGASGIGMAQAKLFVAEGAKIVVADLNDGAGRDLVKTLGASSLFVHHDVMSEDSWRDVVAKTSAEFGRVNVLVNNAGVYKPKPFQDTDQALLDLHYRVNVVGTFLGMKSAYPVMIQAGGGAIVNISSGAGMRGYAGMFAYSSSKWMVRGLSKNASLDLATSGIRVNTILPGLIDTPLLGENNSKDYIDGLKALVPAQRLGRPEEVAEAALYLASDASSFVMGAEITVCGGLMA</sequence>
<keyword evidence="2 6" id="KW-0560">Oxidoreductase</keyword>
<evidence type="ECO:0000256" key="2">
    <source>
        <dbReference type="ARBA" id="ARBA00023002"/>
    </source>
</evidence>
<keyword evidence="3" id="KW-0520">NAD</keyword>
<dbReference type="EMBL" id="WOEZ01000050">
    <property type="protein sequence ID" value="NPT55068.1"/>
    <property type="molecule type" value="Genomic_DNA"/>
</dbReference>
<evidence type="ECO:0000313" key="7">
    <source>
        <dbReference type="Proteomes" id="UP000655523"/>
    </source>
</evidence>
<comment type="similarity">
    <text evidence="1">Belongs to the short-chain dehydrogenases/reductases (SDR) family.</text>
</comment>
<keyword evidence="4" id="KW-0443">Lipid metabolism</keyword>
<dbReference type="Gene3D" id="3.40.50.720">
    <property type="entry name" value="NAD(P)-binding Rossmann-like Domain"/>
    <property type="match status" value="1"/>
</dbReference>
<dbReference type="InterPro" id="IPR036291">
    <property type="entry name" value="NAD(P)-bd_dom_sf"/>
</dbReference>
<dbReference type="EC" id="1.1.1.47" evidence="6"/>
<dbReference type="Proteomes" id="UP000655523">
    <property type="component" value="Unassembled WGS sequence"/>
</dbReference>
<proteinExistence type="inferred from homology"/>
<dbReference type="InterPro" id="IPR002347">
    <property type="entry name" value="SDR_fam"/>
</dbReference>
<dbReference type="RefSeq" id="WP_172163363.1">
    <property type="nucleotide sequence ID" value="NZ_WOEZ01000050.1"/>
</dbReference>
<dbReference type="PANTHER" id="PTHR43180:SF28">
    <property type="entry name" value="NAD(P)-BINDING ROSSMANN-FOLD SUPERFAMILY PROTEIN"/>
    <property type="match status" value="1"/>
</dbReference>